<reference evidence="4 5" key="2">
    <citation type="journal article" date="2022" name="Mar. Drugs">
        <title>Bioassay-Guided Fractionation Leads to the Detection of Cholic Acid Generated by the Rare Thalassomonas sp.</title>
        <authorList>
            <person name="Pheiffer F."/>
            <person name="Schneider Y.K."/>
            <person name="Hansen E.H."/>
            <person name="Andersen J.H."/>
            <person name="Isaksson J."/>
            <person name="Busche T."/>
            <person name="R C."/>
            <person name="Kalinowski J."/>
            <person name="Zyl L.V."/>
            <person name="Trindade M."/>
        </authorList>
    </citation>
    <scope>NUCLEOTIDE SEQUENCE [LARGE SCALE GENOMIC DNA]</scope>
    <source>
        <strain evidence="4 5">A5K-106</strain>
    </source>
</reference>
<accession>A0AAE9YUQ2</accession>
<dbReference type="PANTHER" id="PTHR35936">
    <property type="entry name" value="MEMBRANE-BOUND LYTIC MUREIN TRANSGLYCOSYLASE F"/>
    <property type="match status" value="1"/>
</dbReference>
<evidence type="ECO:0000259" key="3">
    <source>
        <dbReference type="SMART" id="SM00062"/>
    </source>
</evidence>
<gene>
    <name evidence="4" type="ORF">SG35_013760</name>
</gene>
<dbReference type="Pfam" id="PF00497">
    <property type="entry name" value="SBP_bac_3"/>
    <property type="match status" value="1"/>
</dbReference>
<evidence type="ECO:0000313" key="5">
    <source>
        <dbReference type="Proteomes" id="UP000032568"/>
    </source>
</evidence>
<keyword evidence="5" id="KW-1185">Reference proteome</keyword>
<evidence type="ECO:0000256" key="1">
    <source>
        <dbReference type="ARBA" id="ARBA00010333"/>
    </source>
</evidence>
<dbReference type="SMART" id="SM00062">
    <property type="entry name" value="PBPb"/>
    <property type="match status" value="1"/>
</dbReference>
<dbReference type="Gene3D" id="3.40.190.10">
    <property type="entry name" value="Periplasmic binding protein-like II"/>
    <property type="match status" value="2"/>
</dbReference>
<dbReference type="Proteomes" id="UP000032568">
    <property type="component" value="Chromosome"/>
</dbReference>
<proteinExistence type="inferred from homology"/>
<protein>
    <submittedName>
        <fullName evidence="4">Amino acid ABC transporter substrate-binding protein</fullName>
    </submittedName>
</protein>
<dbReference type="AlphaFoldDB" id="A0AAE9YUQ2"/>
<dbReference type="InterPro" id="IPR001638">
    <property type="entry name" value="Solute-binding_3/MltF_N"/>
</dbReference>
<dbReference type="SUPFAM" id="SSF53850">
    <property type="entry name" value="Periplasmic binding protein-like II"/>
    <property type="match status" value="1"/>
</dbReference>
<dbReference type="RefSeq" id="WP_160298292.1">
    <property type="nucleotide sequence ID" value="NZ_CP059735.1"/>
</dbReference>
<feature type="domain" description="Solute-binding protein family 3/N-terminal" evidence="3">
    <location>
        <begin position="21"/>
        <end position="251"/>
    </location>
</feature>
<evidence type="ECO:0000313" key="4">
    <source>
        <dbReference type="EMBL" id="WDE01586.1"/>
    </source>
</evidence>
<organism evidence="4 5">
    <name type="scientific">Thalassomonas actiniarum</name>
    <dbReference type="NCBI Taxonomy" id="485447"/>
    <lineage>
        <taxon>Bacteria</taxon>
        <taxon>Pseudomonadati</taxon>
        <taxon>Pseudomonadota</taxon>
        <taxon>Gammaproteobacteria</taxon>
        <taxon>Alteromonadales</taxon>
        <taxon>Colwelliaceae</taxon>
        <taxon>Thalassomonas</taxon>
    </lineage>
</organism>
<comment type="similarity">
    <text evidence="1">Belongs to the bacterial solute-binding protein 3 family.</text>
</comment>
<evidence type="ECO:0000256" key="2">
    <source>
        <dbReference type="ARBA" id="ARBA00022729"/>
    </source>
</evidence>
<name>A0AAE9YUQ2_9GAMM</name>
<dbReference type="PANTHER" id="PTHR35936:SF25">
    <property type="entry name" value="ABC TRANSPORTER SUBSTRATE-BINDING PROTEIN"/>
    <property type="match status" value="1"/>
</dbReference>
<sequence>MIKSFLLVALVFVPFYSQARTLSAGWEIWYPYQYRNKTQQLLGVDFDILNAVAERAGLSIRYSEIPWRRLLQFVKSGEMDIAMGVSYNEERAQSAYYSVPYRLEVIRLFLKKEQSAKFTLNSLTDITLSNYMIGIEGGYYYGEVFAGLMQDPKFSAHFREAVDIEGNVLMLVKGQIDGFLVDPNTMKAFGKRYAMEEEFEVHPMVVYQSDIHFMLSKASVSADEFARFNQALIEMRDSGQLAQILNAWSINTD</sequence>
<reference evidence="4 5" key="1">
    <citation type="journal article" date="2015" name="Genome Announc.">
        <title>Draft Genome Sequences of Marine Isolates of Thalassomonas viridans and Thalassomonas actiniarum.</title>
        <authorList>
            <person name="Olonade I."/>
            <person name="van Zyl L.J."/>
            <person name="Trindade M."/>
        </authorList>
    </citation>
    <scope>NUCLEOTIDE SEQUENCE [LARGE SCALE GENOMIC DNA]</scope>
    <source>
        <strain evidence="4 5">A5K-106</strain>
    </source>
</reference>
<keyword evidence="2" id="KW-0732">Signal</keyword>
<dbReference type="KEGG" id="tact:SG35_013760"/>
<dbReference type="EMBL" id="CP059735">
    <property type="protein sequence ID" value="WDE01586.1"/>
    <property type="molecule type" value="Genomic_DNA"/>
</dbReference>